<organism evidence="2 3">
    <name type="scientific">Daucus carota subsp. sativus</name>
    <name type="common">Carrot</name>
    <dbReference type="NCBI Taxonomy" id="79200"/>
    <lineage>
        <taxon>Eukaryota</taxon>
        <taxon>Viridiplantae</taxon>
        <taxon>Streptophyta</taxon>
        <taxon>Embryophyta</taxon>
        <taxon>Tracheophyta</taxon>
        <taxon>Spermatophyta</taxon>
        <taxon>Magnoliopsida</taxon>
        <taxon>eudicotyledons</taxon>
        <taxon>Gunneridae</taxon>
        <taxon>Pentapetalae</taxon>
        <taxon>asterids</taxon>
        <taxon>campanulids</taxon>
        <taxon>Apiales</taxon>
        <taxon>Apiaceae</taxon>
        <taxon>Apioideae</taxon>
        <taxon>Scandiceae</taxon>
        <taxon>Daucinae</taxon>
        <taxon>Daucus</taxon>
        <taxon>Daucus sect. Daucus</taxon>
    </lineage>
</organism>
<name>A0AAF0XX04_DAUCS</name>
<dbReference type="AlphaFoldDB" id="A0AAF0XX04"/>
<evidence type="ECO:0000313" key="2">
    <source>
        <dbReference type="EMBL" id="WOH14684.1"/>
    </source>
</evidence>
<gene>
    <name evidence="2" type="ORF">DCAR_0934205</name>
</gene>
<reference evidence="2" key="1">
    <citation type="journal article" date="2016" name="Nat. Genet.">
        <title>A high-quality carrot genome assembly provides new insights into carotenoid accumulation and asterid genome evolution.</title>
        <authorList>
            <person name="Iorizzo M."/>
            <person name="Ellison S."/>
            <person name="Senalik D."/>
            <person name="Zeng P."/>
            <person name="Satapoomin P."/>
            <person name="Huang J."/>
            <person name="Bowman M."/>
            <person name="Iovene M."/>
            <person name="Sanseverino W."/>
            <person name="Cavagnaro P."/>
            <person name="Yildiz M."/>
            <person name="Macko-Podgorni A."/>
            <person name="Moranska E."/>
            <person name="Grzebelus E."/>
            <person name="Grzebelus D."/>
            <person name="Ashrafi H."/>
            <person name="Zheng Z."/>
            <person name="Cheng S."/>
            <person name="Spooner D."/>
            <person name="Van Deynze A."/>
            <person name="Simon P."/>
        </authorList>
    </citation>
    <scope>NUCLEOTIDE SEQUENCE</scope>
    <source>
        <tissue evidence="2">Leaf</tissue>
    </source>
</reference>
<dbReference type="EMBL" id="CP093351">
    <property type="protein sequence ID" value="WOH14684.1"/>
    <property type="molecule type" value="Genomic_DNA"/>
</dbReference>
<feature type="domain" description="Reverse transcriptase zinc-binding" evidence="1">
    <location>
        <begin position="80"/>
        <end position="170"/>
    </location>
</feature>
<evidence type="ECO:0000259" key="1">
    <source>
        <dbReference type="Pfam" id="PF13966"/>
    </source>
</evidence>
<evidence type="ECO:0000313" key="3">
    <source>
        <dbReference type="Proteomes" id="UP000077755"/>
    </source>
</evidence>
<dbReference type="InterPro" id="IPR026960">
    <property type="entry name" value="RVT-Znf"/>
</dbReference>
<dbReference type="Proteomes" id="UP000077755">
    <property type="component" value="Chromosome 9"/>
</dbReference>
<reference evidence="2" key="2">
    <citation type="submission" date="2022-03" db="EMBL/GenBank/DDBJ databases">
        <title>Draft title - Genomic analysis of global carrot germplasm unveils the trajectory of domestication and the origin of high carotenoid orange carrot.</title>
        <authorList>
            <person name="Iorizzo M."/>
            <person name="Ellison S."/>
            <person name="Senalik D."/>
            <person name="Macko-Podgorni A."/>
            <person name="Grzebelus D."/>
            <person name="Bostan H."/>
            <person name="Rolling W."/>
            <person name="Curaba J."/>
            <person name="Simon P."/>
        </authorList>
    </citation>
    <scope>NUCLEOTIDE SEQUENCE</scope>
    <source>
        <tissue evidence="2">Leaf</tissue>
    </source>
</reference>
<accession>A0AAF0XX04</accession>
<dbReference type="Pfam" id="PF13966">
    <property type="entry name" value="zf-RVT"/>
    <property type="match status" value="1"/>
</dbReference>
<proteinExistence type="predicted"/>
<keyword evidence="3" id="KW-1185">Reference proteome</keyword>
<protein>
    <recommendedName>
        <fullName evidence="1">Reverse transcriptase zinc-binding domain-containing protein</fullName>
    </recommendedName>
</protein>
<sequence>MRWRVGSGEKISIVGQPWLMDSHNPFITSNSKVLRKNKVCSLMVSDHRGWDEDILRDLFNEIDHMEHDTVYWSKESSGNYSVRSAYRMLRAQMNPWRQEDNASLWRKIWKIKAPPKILNFVWRSLTDCLPTLVILQRKNVYVESVCPVCSREEESIAHILVTCPLAKLCWQVFVHGYLSSRD</sequence>